<dbReference type="SUPFAM" id="SSF53474">
    <property type="entry name" value="alpha/beta-Hydrolases"/>
    <property type="match status" value="1"/>
</dbReference>
<reference evidence="1" key="1">
    <citation type="submission" date="2019-11" db="EMBL/GenBank/DDBJ databases">
        <authorList>
            <person name="Feng L."/>
        </authorList>
    </citation>
    <scope>NUCLEOTIDE SEQUENCE</scope>
    <source>
        <strain evidence="1">AcaccaeLFYP115</strain>
    </source>
</reference>
<organism evidence="1">
    <name type="scientific">Anaerostipes caccae</name>
    <dbReference type="NCBI Taxonomy" id="105841"/>
    <lineage>
        <taxon>Bacteria</taxon>
        <taxon>Bacillati</taxon>
        <taxon>Bacillota</taxon>
        <taxon>Clostridia</taxon>
        <taxon>Lachnospirales</taxon>
        <taxon>Lachnospiraceae</taxon>
        <taxon>Anaerostipes</taxon>
    </lineage>
</organism>
<protein>
    <submittedName>
        <fullName evidence="1">Uncharacterized protein</fullName>
    </submittedName>
</protein>
<dbReference type="RefSeq" id="WP_050754304.1">
    <property type="nucleotide sequence ID" value="NZ_BAABZP010000001.1"/>
</dbReference>
<dbReference type="AlphaFoldDB" id="A0A6N2WH40"/>
<proteinExistence type="predicted"/>
<dbReference type="EMBL" id="CACRSQ010000010">
    <property type="protein sequence ID" value="VYT42054.1"/>
    <property type="molecule type" value="Genomic_DNA"/>
</dbReference>
<evidence type="ECO:0000313" key="1">
    <source>
        <dbReference type="EMBL" id="VYT42054.1"/>
    </source>
</evidence>
<name>A0A6N2WH40_9FIRM</name>
<accession>A0A6N2WH40</accession>
<dbReference type="InterPro" id="IPR029058">
    <property type="entry name" value="AB_hydrolase_fold"/>
</dbReference>
<dbReference type="Gene3D" id="3.40.50.1820">
    <property type="entry name" value="alpha/beta hydrolase"/>
    <property type="match status" value="1"/>
</dbReference>
<sequence>MAYILCDFYSRSLGKDTVIHMIFPEYGQIGKKKIKICTLLHGQSQDASFWVRRTNIEQIAGEENMAVIMPEAARSFFVQMPNERNFQKFLREELPEFLDNTFPFLSKNPEDHMIASSEKSCAGRMKDIVSEGCSYYGRWSCLPRDFTDADLRFLMSGTEIHEDG</sequence>
<gene>
    <name evidence="1" type="ORF">ACLFYP115_03417</name>
</gene>